<dbReference type="GeneID" id="8154669"/>
<keyword evidence="4 6" id="KW-0732">Signal</keyword>
<dbReference type="InterPro" id="IPR006059">
    <property type="entry name" value="SBP"/>
</dbReference>
<dbReference type="RefSeq" id="WP_002936107.1">
    <property type="nucleotide sequence ID" value="NZ_ALLE01000028.1"/>
</dbReference>
<evidence type="ECO:0000313" key="7">
    <source>
        <dbReference type="EMBL" id="AIG44537.1"/>
    </source>
</evidence>
<keyword evidence="3 6" id="KW-0762">Sugar transport</keyword>
<keyword evidence="6" id="KW-1003">Cell membrane</keyword>
<dbReference type="PROSITE" id="PS01037">
    <property type="entry name" value="SBP_BACTERIAL_1"/>
    <property type="match status" value="1"/>
</dbReference>
<keyword evidence="6" id="KW-0449">Lipoprotein</keyword>
<reference evidence="7 8" key="1">
    <citation type="journal article" date="2014" name="Genome Announc.">
        <title>Whole-Genome Sequence of Streptococcus suis Serotype 4 Reference Strain 6407.</title>
        <authorList>
            <person name="Wang K."/>
            <person name="Chen J."/>
            <person name="Yao H."/>
            <person name="Lu C."/>
        </authorList>
    </citation>
    <scope>NUCLEOTIDE SEQUENCE [LARGE SCALE GENOMIC DNA]</scope>
    <source>
        <strain evidence="7">6407</strain>
    </source>
</reference>
<feature type="chain" id="PRO_5039759357" description="Maltodextrin-binding protein" evidence="6">
    <location>
        <begin position="21"/>
        <end position="419"/>
    </location>
</feature>
<dbReference type="Proteomes" id="UP000028185">
    <property type="component" value="Chromosome"/>
</dbReference>
<dbReference type="EMBL" id="CP008921">
    <property type="protein sequence ID" value="AIG44537.1"/>
    <property type="molecule type" value="Genomic_DNA"/>
</dbReference>
<gene>
    <name evidence="7" type="ORF">ID09_11100</name>
</gene>
<feature type="signal peptide" evidence="6">
    <location>
        <begin position="1"/>
        <end position="20"/>
    </location>
</feature>
<organism evidence="7 8">
    <name type="scientific">Streptococcus suis 6407</name>
    <dbReference type="NCBI Taxonomy" id="1214179"/>
    <lineage>
        <taxon>Bacteria</taxon>
        <taxon>Bacillati</taxon>
        <taxon>Bacillota</taxon>
        <taxon>Bacilli</taxon>
        <taxon>Lactobacillales</taxon>
        <taxon>Streptococcaceae</taxon>
        <taxon>Streptococcus</taxon>
    </lineage>
</organism>
<dbReference type="Pfam" id="PF13416">
    <property type="entry name" value="SBP_bac_8"/>
    <property type="match status" value="1"/>
</dbReference>
<dbReference type="PANTHER" id="PTHR30061:SF50">
    <property type="entry name" value="MALTOSE_MALTODEXTRIN-BINDING PERIPLASMIC PROTEIN"/>
    <property type="match status" value="1"/>
</dbReference>
<evidence type="ECO:0000256" key="6">
    <source>
        <dbReference type="RuleBase" id="RU365005"/>
    </source>
</evidence>
<evidence type="ECO:0000256" key="4">
    <source>
        <dbReference type="ARBA" id="ARBA00022729"/>
    </source>
</evidence>
<comment type="subcellular location">
    <subcellularLocation>
        <location evidence="6">Cell membrane</location>
        <topology evidence="6">Lipid-anchor</topology>
    </subcellularLocation>
</comment>
<dbReference type="SMR" id="A0A075SGU0"/>
<evidence type="ECO:0000313" key="8">
    <source>
        <dbReference type="Proteomes" id="UP000028185"/>
    </source>
</evidence>
<keyword evidence="2 6" id="KW-0813">Transport</keyword>
<dbReference type="Gene3D" id="3.40.190.10">
    <property type="entry name" value="Periplasmic binding protein-like II"/>
    <property type="match status" value="2"/>
</dbReference>
<dbReference type="InterPro" id="IPR006061">
    <property type="entry name" value="SBP_1_CS"/>
</dbReference>
<dbReference type="GO" id="GO:0015768">
    <property type="term" value="P:maltose transport"/>
    <property type="evidence" value="ECO:0007669"/>
    <property type="project" value="TreeGrafter"/>
</dbReference>
<name>A0A075SGU0_STRSU</name>
<evidence type="ECO:0000256" key="2">
    <source>
        <dbReference type="ARBA" id="ARBA00022448"/>
    </source>
</evidence>
<dbReference type="PANTHER" id="PTHR30061">
    <property type="entry name" value="MALTOSE-BINDING PERIPLASMIC PROTEIN"/>
    <property type="match status" value="1"/>
</dbReference>
<protein>
    <recommendedName>
        <fullName evidence="5 6">Maltodextrin-binding protein</fullName>
    </recommendedName>
</protein>
<dbReference type="SUPFAM" id="SSF53850">
    <property type="entry name" value="Periplasmic binding protein-like II"/>
    <property type="match status" value="1"/>
</dbReference>
<evidence type="ECO:0000256" key="5">
    <source>
        <dbReference type="ARBA" id="ARBA00030303"/>
    </source>
</evidence>
<comment type="similarity">
    <text evidence="1 6">Belongs to the bacterial solute-binding protein 1 family.</text>
</comment>
<dbReference type="GO" id="GO:0015144">
    <property type="term" value="F:carbohydrate transmembrane transporter activity"/>
    <property type="evidence" value="ECO:0007669"/>
    <property type="project" value="InterPro"/>
</dbReference>
<evidence type="ECO:0000256" key="1">
    <source>
        <dbReference type="ARBA" id="ARBA00008520"/>
    </source>
</evidence>
<dbReference type="GO" id="GO:1901982">
    <property type="term" value="F:maltose binding"/>
    <property type="evidence" value="ECO:0007669"/>
    <property type="project" value="TreeGrafter"/>
</dbReference>
<dbReference type="GO" id="GO:0042956">
    <property type="term" value="P:maltodextrin transmembrane transport"/>
    <property type="evidence" value="ECO:0007669"/>
    <property type="project" value="TreeGrafter"/>
</dbReference>
<dbReference type="HOGENOM" id="CLU_031285_17_2_9"/>
<accession>A0A075SGU0</accession>
<dbReference type="PRINTS" id="PR00181">
    <property type="entry name" value="MALTOSEBP"/>
</dbReference>
<dbReference type="PROSITE" id="PS51257">
    <property type="entry name" value="PROKAR_LIPOPROTEIN"/>
    <property type="match status" value="1"/>
</dbReference>
<sequence>MKHNLLKSVALLAASTAVLAACSNSGSSTEASKSAEGSKELTVYVDQGYESYINDVKAGFEKENGVSVTVKTGDALTGLDNLSLDNQSGSAPDVMMAPYDRVGSLGSEGQLSELTLADDSKADDTTTALVTNGGKVYGSPAVIETLVLYYNKDLLTEAPKTFAELETLAKDSKYAFAGEEGKTSAFLADWTNFYYTYGLLSGYGGYVFGENGTNPKDIGLANEGAIKAIEYAKTWYEKWPQGLQDGTAANNLINTQFTDGKAAAIIEGPWKAASYKEAGVNYGVATIPTLVNGKNYSAFGGGKAWVVPAGAKNQEMAQKFVDFLTATDQQKALYDATNEVPANTEAREYAVSKKDELTTAVINQFASAQPMPNISEMGSVWTPAGNMLFEAASGSKDAKTAATDAVKAIADEIAQKHSN</sequence>
<dbReference type="InterPro" id="IPR006060">
    <property type="entry name" value="Maltose/Cyclodextrin-bd"/>
</dbReference>
<dbReference type="AlphaFoldDB" id="A0A075SGU0"/>
<evidence type="ECO:0000256" key="3">
    <source>
        <dbReference type="ARBA" id="ARBA00022597"/>
    </source>
</evidence>
<keyword evidence="6" id="KW-0472">Membrane</keyword>
<dbReference type="PATRIC" id="fig|1214179.4.peg.2213"/>
<dbReference type="GO" id="GO:0055052">
    <property type="term" value="C:ATP-binding cassette (ABC) transporter complex, substrate-binding subunit-containing"/>
    <property type="evidence" value="ECO:0007669"/>
    <property type="project" value="TreeGrafter"/>
</dbReference>
<proteinExistence type="inferred from homology"/>